<evidence type="ECO:0000256" key="1">
    <source>
        <dbReference type="SAM" id="Phobius"/>
    </source>
</evidence>
<dbReference type="EMBL" id="HBUE01319391">
    <property type="protein sequence ID" value="CAG6587193.1"/>
    <property type="molecule type" value="Transcribed_RNA"/>
</dbReference>
<evidence type="ECO:0000313" key="2">
    <source>
        <dbReference type="EMBL" id="CAG6587193.1"/>
    </source>
</evidence>
<organism evidence="2">
    <name type="scientific">Culex pipiens</name>
    <name type="common">House mosquito</name>
    <dbReference type="NCBI Taxonomy" id="7175"/>
    <lineage>
        <taxon>Eukaryota</taxon>
        <taxon>Metazoa</taxon>
        <taxon>Ecdysozoa</taxon>
        <taxon>Arthropoda</taxon>
        <taxon>Hexapoda</taxon>
        <taxon>Insecta</taxon>
        <taxon>Pterygota</taxon>
        <taxon>Neoptera</taxon>
        <taxon>Endopterygota</taxon>
        <taxon>Diptera</taxon>
        <taxon>Nematocera</taxon>
        <taxon>Culicoidea</taxon>
        <taxon>Culicidae</taxon>
        <taxon>Culicinae</taxon>
        <taxon>Culicini</taxon>
        <taxon>Culex</taxon>
        <taxon>Culex</taxon>
    </lineage>
</organism>
<keyword evidence="1" id="KW-0812">Transmembrane</keyword>
<dbReference type="EMBL" id="HBUE01212891">
    <property type="protein sequence ID" value="CAG6535208.1"/>
    <property type="molecule type" value="Transcribed_RNA"/>
</dbReference>
<dbReference type="AlphaFoldDB" id="A0A8D8KE15"/>
<feature type="transmembrane region" description="Helical" evidence="1">
    <location>
        <begin position="20"/>
        <end position="37"/>
    </location>
</feature>
<proteinExistence type="predicted"/>
<protein>
    <submittedName>
        <fullName evidence="2">(northern house mosquito) hypothetical protein</fullName>
    </submittedName>
</protein>
<keyword evidence="1" id="KW-1133">Transmembrane helix</keyword>
<accession>A0A8D8KE15</accession>
<reference evidence="2" key="1">
    <citation type="submission" date="2021-05" db="EMBL/GenBank/DDBJ databases">
        <authorList>
            <person name="Alioto T."/>
            <person name="Alioto T."/>
            <person name="Gomez Garrido J."/>
        </authorList>
    </citation>
    <scope>NUCLEOTIDE SEQUENCE</scope>
</reference>
<name>A0A8D8KE15_CULPI</name>
<sequence length="114" mass="13617">MILSCLFDVELIKKSLFSKLFQAVFFLAFLRIKFFFLTSKYVHETSRGENYSSNSIIIQVNRIQILQKRNMKCKIATLFLNINKTKLFYNKKNRRFKGNAAELFLESIFLKKMR</sequence>
<keyword evidence="1" id="KW-0472">Membrane</keyword>